<name>A0ABV1A6L7_9TELE</name>
<accession>A0ABV1A6L7</accession>
<reference evidence="1 2" key="1">
    <citation type="submission" date="2021-06" db="EMBL/GenBank/DDBJ databases">
        <authorList>
            <person name="Palmer J.M."/>
        </authorList>
    </citation>
    <scope>NUCLEOTIDE SEQUENCE [LARGE SCALE GENOMIC DNA]</scope>
    <source>
        <strain evidence="1 2">AS_MEX2019</strain>
        <tissue evidence="1">Muscle</tissue>
    </source>
</reference>
<gene>
    <name evidence="1" type="ORF">AMECASPLE_009744</name>
</gene>
<keyword evidence="2" id="KW-1185">Reference proteome</keyword>
<proteinExistence type="predicted"/>
<dbReference type="EMBL" id="JAHRIP010085191">
    <property type="protein sequence ID" value="MEQ2314203.1"/>
    <property type="molecule type" value="Genomic_DNA"/>
</dbReference>
<sequence>MIANIECYSRANMQPQTAHSFSLEISFLICMSSSTPCFSHTQFPTLPPLCLSPKGCYGPCLNQSGIQDVHTAHSDWLPAMQGWAHEKRRKGRRKKRLQFCLLDGWLR</sequence>
<protein>
    <submittedName>
        <fullName evidence="1">Uncharacterized protein</fullName>
    </submittedName>
</protein>
<dbReference type="Proteomes" id="UP001469553">
    <property type="component" value="Unassembled WGS sequence"/>
</dbReference>
<comment type="caution">
    <text evidence="1">The sequence shown here is derived from an EMBL/GenBank/DDBJ whole genome shotgun (WGS) entry which is preliminary data.</text>
</comment>
<evidence type="ECO:0000313" key="1">
    <source>
        <dbReference type="EMBL" id="MEQ2314203.1"/>
    </source>
</evidence>
<organism evidence="1 2">
    <name type="scientific">Ameca splendens</name>
    <dbReference type="NCBI Taxonomy" id="208324"/>
    <lineage>
        <taxon>Eukaryota</taxon>
        <taxon>Metazoa</taxon>
        <taxon>Chordata</taxon>
        <taxon>Craniata</taxon>
        <taxon>Vertebrata</taxon>
        <taxon>Euteleostomi</taxon>
        <taxon>Actinopterygii</taxon>
        <taxon>Neopterygii</taxon>
        <taxon>Teleostei</taxon>
        <taxon>Neoteleostei</taxon>
        <taxon>Acanthomorphata</taxon>
        <taxon>Ovalentaria</taxon>
        <taxon>Atherinomorphae</taxon>
        <taxon>Cyprinodontiformes</taxon>
        <taxon>Goodeidae</taxon>
        <taxon>Ameca</taxon>
    </lineage>
</organism>
<evidence type="ECO:0000313" key="2">
    <source>
        <dbReference type="Proteomes" id="UP001469553"/>
    </source>
</evidence>